<sequence>MGEQLNFNDMMVRDYRDKELTRPWFQQNSSARLVEFVGDKSPHNQLKKGDTGVVVGSGSGELDTFFQTRGKLFNVSYLDLFPLKVTEFSDDEKTQEWPKRFEYVQIVSNATMKVVAEGILGTVFPERCCLIEKTERGYTDKEWCDLKVHHFKGYEPKRMLIYKDEIENAYKEEY</sequence>
<evidence type="ECO:0000313" key="2">
    <source>
        <dbReference type="Proteomes" id="UP000251431"/>
    </source>
</evidence>
<reference evidence="1 2" key="1">
    <citation type="submission" date="2018-06" db="EMBL/GenBank/DDBJ databases">
        <authorList>
            <consortium name="Pathogen Informatics"/>
            <person name="Doyle S."/>
        </authorList>
    </citation>
    <scope>NUCLEOTIDE SEQUENCE [LARGE SCALE GENOMIC DNA]</scope>
    <source>
        <strain evidence="1 2">NCTC7582</strain>
    </source>
</reference>
<name>A0A2X1AIX0_9BACI</name>
<protein>
    <submittedName>
        <fullName evidence="1">Uncharacterized protein</fullName>
    </submittedName>
</protein>
<dbReference type="Proteomes" id="UP000251431">
    <property type="component" value="Unassembled WGS sequence"/>
</dbReference>
<organism evidence="1 2">
    <name type="scientific">Lysinibacillus capsici</name>
    <dbReference type="NCBI Taxonomy" id="2115968"/>
    <lineage>
        <taxon>Bacteria</taxon>
        <taxon>Bacillati</taxon>
        <taxon>Bacillota</taxon>
        <taxon>Bacilli</taxon>
        <taxon>Bacillales</taxon>
        <taxon>Bacillaceae</taxon>
        <taxon>Lysinibacillus</taxon>
    </lineage>
</organism>
<evidence type="ECO:0000313" key="1">
    <source>
        <dbReference type="EMBL" id="SPU40572.1"/>
    </source>
</evidence>
<dbReference type="AlphaFoldDB" id="A0A2X1AIX0"/>
<accession>A0A2X1AIX0</accession>
<gene>
    <name evidence="1" type="ORF">NCTC7582_05114</name>
</gene>
<dbReference type="RefSeq" id="WP_112118831.1">
    <property type="nucleotide sequence ID" value="NZ_UAQE01000006.1"/>
</dbReference>
<dbReference type="EMBL" id="UAQE01000006">
    <property type="protein sequence ID" value="SPU40572.1"/>
    <property type="molecule type" value="Genomic_DNA"/>
</dbReference>
<proteinExistence type="predicted"/>